<dbReference type="InterPro" id="IPR036691">
    <property type="entry name" value="Endo/exonu/phosph_ase_sf"/>
</dbReference>
<feature type="domain" description="Endonuclease/exonuclease/phosphatase" evidence="1">
    <location>
        <begin position="16"/>
        <end position="135"/>
    </location>
</feature>
<dbReference type="GO" id="GO:0003824">
    <property type="term" value="F:catalytic activity"/>
    <property type="evidence" value="ECO:0007669"/>
    <property type="project" value="InterPro"/>
</dbReference>
<gene>
    <name evidence="2" type="ORF">K2173_026815</name>
</gene>
<dbReference type="Proteomes" id="UP001159364">
    <property type="component" value="Linkage Group LG02"/>
</dbReference>
<comment type="caution">
    <text evidence="2">The sequence shown here is derived from an EMBL/GenBank/DDBJ whole genome shotgun (WGS) entry which is preliminary data.</text>
</comment>
<dbReference type="AlphaFoldDB" id="A0AAV8TZT7"/>
<evidence type="ECO:0000313" key="3">
    <source>
        <dbReference type="Proteomes" id="UP001159364"/>
    </source>
</evidence>
<organism evidence="2 3">
    <name type="scientific">Erythroxylum novogranatense</name>
    <dbReference type="NCBI Taxonomy" id="1862640"/>
    <lineage>
        <taxon>Eukaryota</taxon>
        <taxon>Viridiplantae</taxon>
        <taxon>Streptophyta</taxon>
        <taxon>Embryophyta</taxon>
        <taxon>Tracheophyta</taxon>
        <taxon>Spermatophyta</taxon>
        <taxon>Magnoliopsida</taxon>
        <taxon>eudicotyledons</taxon>
        <taxon>Gunneridae</taxon>
        <taxon>Pentapetalae</taxon>
        <taxon>rosids</taxon>
        <taxon>fabids</taxon>
        <taxon>Malpighiales</taxon>
        <taxon>Erythroxylaceae</taxon>
        <taxon>Erythroxylum</taxon>
    </lineage>
</organism>
<dbReference type="PANTHER" id="PTHR33710:SF77">
    <property type="entry name" value="DNASE I-LIKE SUPERFAMILY PROTEIN"/>
    <property type="match status" value="1"/>
</dbReference>
<reference evidence="2 3" key="1">
    <citation type="submission" date="2021-09" db="EMBL/GenBank/DDBJ databases">
        <title>Genomic insights and catalytic innovation underlie evolution of tropane alkaloids biosynthesis.</title>
        <authorList>
            <person name="Wang Y.-J."/>
            <person name="Tian T."/>
            <person name="Huang J.-P."/>
            <person name="Huang S.-X."/>
        </authorList>
    </citation>
    <scope>NUCLEOTIDE SEQUENCE [LARGE SCALE GENOMIC DNA]</scope>
    <source>
        <strain evidence="2">KIB-2018</strain>
        <tissue evidence="2">Leaf</tissue>
    </source>
</reference>
<dbReference type="EMBL" id="JAIWQS010000002">
    <property type="protein sequence ID" value="KAJ8771638.1"/>
    <property type="molecule type" value="Genomic_DNA"/>
</dbReference>
<protein>
    <recommendedName>
        <fullName evidence="1">Endonuclease/exonuclease/phosphatase domain-containing protein</fullName>
    </recommendedName>
</protein>
<evidence type="ECO:0000259" key="1">
    <source>
        <dbReference type="Pfam" id="PF03372"/>
    </source>
</evidence>
<dbReference type="Pfam" id="PF03372">
    <property type="entry name" value="Exo_endo_phos"/>
    <property type="match status" value="1"/>
</dbReference>
<proteinExistence type="predicted"/>
<dbReference type="InterPro" id="IPR005135">
    <property type="entry name" value="Endo/exonuclease/phosphatase"/>
</dbReference>
<evidence type="ECO:0000313" key="2">
    <source>
        <dbReference type="EMBL" id="KAJ8771638.1"/>
    </source>
</evidence>
<sequence>MVSVHIVMADGNSWILSAVYASTTPSLRDQMWDDLQERFAGRNLPWLVIGDFNDVLSREEKQGGCFYANRAAKFSEHLQGCQLVDLGFVGQKFTWVRRSSPRIVEHLDRAIATVEWRILFPEVVISHLPRIYSDHNPILAQSGGLEDAGRPRALQSFRFEAAWLTDHRFHQLIKNTWDPNIPPHEALERTEKLDLVKEDNWDLMISDRLDDTGAWNFRHLRNKIPDAIRSEFPQIRQSITFVGEDKLIWGPSSSSRYTVKSGFRWLALTDDDEDQE</sequence>
<keyword evidence="3" id="KW-1185">Reference proteome</keyword>
<dbReference type="Gene3D" id="3.60.10.10">
    <property type="entry name" value="Endonuclease/exonuclease/phosphatase"/>
    <property type="match status" value="1"/>
</dbReference>
<dbReference type="SUPFAM" id="SSF56219">
    <property type="entry name" value="DNase I-like"/>
    <property type="match status" value="1"/>
</dbReference>
<name>A0AAV8TZT7_9ROSI</name>
<dbReference type="PANTHER" id="PTHR33710">
    <property type="entry name" value="BNAC02G09200D PROTEIN"/>
    <property type="match status" value="1"/>
</dbReference>
<accession>A0AAV8TZT7</accession>